<evidence type="ECO:0000313" key="2">
    <source>
        <dbReference type="Proteomes" id="UP000291116"/>
    </source>
</evidence>
<sequence>MPFSLFGSIAERVLETPKWPEEWPYSPADFSRQDESNDGIFYDSPRLCYHIDDAAVSALTQYYSENFKEGEDVLDICSSPKKSSKKSVEFFVLEENV</sequence>
<keyword evidence="2" id="KW-1185">Reference proteome</keyword>
<dbReference type="EMBL" id="CAACVS010000480">
    <property type="protein sequence ID" value="VEU42793.1"/>
    <property type="molecule type" value="Genomic_DNA"/>
</dbReference>
<dbReference type="PANTHER" id="PTHR43036:SF2">
    <property type="entry name" value="OS04G0481300 PROTEIN"/>
    <property type="match status" value="1"/>
</dbReference>
<organism evidence="1 2">
    <name type="scientific">Pseudo-nitzschia multistriata</name>
    <dbReference type="NCBI Taxonomy" id="183589"/>
    <lineage>
        <taxon>Eukaryota</taxon>
        <taxon>Sar</taxon>
        <taxon>Stramenopiles</taxon>
        <taxon>Ochrophyta</taxon>
        <taxon>Bacillariophyta</taxon>
        <taxon>Bacillariophyceae</taxon>
        <taxon>Bacillariophycidae</taxon>
        <taxon>Bacillariales</taxon>
        <taxon>Bacillariaceae</taxon>
        <taxon>Pseudo-nitzschia</taxon>
    </lineage>
</organism>
<reference evidence="1 2" key="1">
    <citation type="submission" date="2019-01" db="EMBL/GenBank/DDBJ databases">
        <authorList>
            <person name="Ferrante I. M."/>
        </authorList>
    </citation>
    <scope>NUCLEOTIDE SEQUENCE [LARGE SCALE GENOMIC DNA]</scope>
    <source>
        <strain evidence="1 2">B856</strain>
    </source>
</reference>
<name>A0A448ZL98_9STRA</name>
<dbReference type="Proteomes" id="UP000291116">
    <property type="component" value="Unassembled WGS sequence"/>
</dbReference>
<gene>
    <name evidence="1" type="ORF">PSNMU_V1.4_AUG-EV-PASAV3_0097820</name>
</gene>
<dbReference type="PANTHER" id="PTHR43036">
    <property type="entry name" value="OSJNBB0011N17.9 PROTEIN"/>
    <property type="match status" value="1"/>
</dbReference>
<protein>
    <submittedName>
        <fullName evidence="1">Uncharacterized protein</fullName>
    </submittedName>
</protein>
<dbReference type="AlphaFoldDB" id="A0A448ZL98"/>
<dbReference type="OrthoDB" id="2013972at2759"/>
<evidence type="ECO:0000313" key="1">
    <source>
        <dbReference type="EMBL" id="VEU42793.1"/>
    </source>
</evidence>
<accession>A0A448ZL98</accession>
<proteinExistence type="predicted"/>